<dbReference type="PANTHER" id="PTHR32308">
    <property type="entry name" value="LYASE BETA SUBUNIT, PUTATIVE (AFU_ORTHOLOGUE AFUA_4G13030)-RELATED"/>
    <property type="match status" value="1"/>
</dbReference>
<feature type="domain" description="HpcH/HpaI aldolase/citrate lyase" evidence="5">
    <location>
        <begin position="2"/>
        <end position="210"/>
    </location>
</feature>
<gene>
    <name evidence="6" type="ORF">ACFONA_03740</name>
</gene>
<dbReference type="InterPro" id="IPR040442">
    <property type="entry name" value="Pyrv_kinase-like_dom_sf"/>
</dbReference>
<evidence type="ECO:0000256" key="2">
    <source>
        <dbReference type="ARBA" id="ARBA00005568"/>
    </source>
</evidence>
<dbReference type="InterPro" id="IPR011206">
    <property type="entry name" value="Citrate_lyase_beta/mcl1/mcl2"/>
</dbReference>
<comment type="similarity">
    <text evidence="2">Belongs to the HpcH/HpaI aldolase family.</text>
</comment>
<dbReference type="Gene3D" id="3.20.20.60">
    <property type="entry name" value="Phosphoenolpyruvate-binding domains"/>
    <property type="match status" value="1"/>
</dbReference>
<reference evidence="7" key="1">
    <citation type="journal article" date="2019" name="Int. J. Syst. Evol. Microbiol.">
        <title>The Global Catalogue of Microorganisms (GCM) 10K type strain sequencing project: providing services to taxonomists for standard genome sequencing and annotation.</title>
        <authorList>
            <consortium name="The Broad Institute Genomics Platform"/>
            <consortium name="The Broad Institute Genome Sequencing Center for Infectious Disease"/>
            <person name="Wu L."/>
            <person name="Ma J."/>
        </authorList>
    </citation>
    <scope>NUCLEOTIDE SEQUENCE [LARGE SCALE GENOMIC DNA]</scope>
    <source>
        <strain evidence="7">KCTC 42739</strain>
    </source>
</reference>
<organism evidence="6 7">
    <name type="scientific">Sphingomonas hylomeconis</name>
    <dbReference type="NCBI Taxonomy" id="1395958"/>
    <lineage>
        <taxon>Bacteria</taxon>
        <taxon>Pseudomonadati</taxon>
        <taxon>Pseudomonadota</taxon>
        <taxon>Alphaproteobacteria</taxon>
        <taxon>Sphingomonadales</taxon>
        <taxon>Sphingomonadaceae</taxon>
        <taxon>Sphingomonas</taxon>
    </lineage>
</organism>
<sequence>MRSKLFVPAARPDFFAKALMGEADAISFDLEDAVPADGKAAARVRLAEFLSADLARASDKTIIVRVNGIDTPHFAADVAALAEARVDLVNLPKCDTVADVQAAATAIGNVRLLATIETPRGLARAAEIAAHSAVAGLQVGLNDLFATLNIDRRCATNVHAALWAIRLGAGEAARFAIDGAWPDIADEAGFRAEAGLARSLGYLGKSCIHPKQVALANAIFGQDVATLARARRILAAADAAAAAGRGAFSLDGEMIDRPMIEQARRLLGEEDGR</sequence>
<dbReference type="Proteomes" id="UP001595713">
    <property type="component" value="Unassembled WGS sequence"/>
</dbReference>
<protein>
    <submittedName>
        <fullName evidence="6">HpcH/HpaI aldolase/citrate lyase family protein</fullName>
    </submittedName>
</protein>
<evidence type="ECO:0000313" key="6">
    <source>
        <dbReference type="EMBL" id="MFC3579265.1"/>
    </source>
</evidence>
<keyword evidence="4" id="KW-0460">Magnesium</keyword>
<dbReference type="InterPro" id="IPR005000">
    <property type="entry name" value="Aldolase/citrate-lyase_domain"/>
</dbReference>
<dbReference type="RefSeq" id="WP_261295234.1">
    <property type="nucleotide sequence ID" value="NZ_JANQBK010000014.1"/>
</dbReference>
<proteinExistence type="inferred from homology"/>
<evidence type="ECO:0000259" key="5">
    <source>
        <dbReference type="Pfam" id="PF03328"/>
    </source>
</evidence>
<name>A0ABV7SVB7_9SPHN</name>
<dbReference type="SUPFAM" id="SSF51621">
    <property type="entry name" value="Phosphoenolpyruvate/pyruvate domain"/>
    <property type="match status" value="1"/>
</dbReference>
<keyword evidence="6" id="KW-0456">Lyase</keyword>
<accession>A0ABV7SVB7</accession>
<dbReference type="GO" id="GO:0016829">
    <property type="term" value="F:lyase activity"/>
    <property type="evidence" value="ECO:0007669"/>
    <property type="project" value="UniProtKB-KW"/>
</dbReference>
<evidence type="ECO:0000256" key="3">
    <source>
        <dbReference type="ARBA" id="ARBA00022723"/>
    </source>
</evidence>
<keyword evidence="7" id="KW-1185">Reference proteome</keyword>
<evidence type="ECO:0000256" key="1">
    <source>
        <dbReference type="ARBA" id="ARBA00001946"/>
    </source>
</evidence>
<evidence type="ECO:0000313" key="7">
    <source>
        <dbReference type="Proteomes" id="UP001595713"/>
    </source>
</evidence>
<comment type="caution">
    <text evidence="6">The sequence shown here is derived from an EMBL/GenBank/DDBJ whole genome shotgun (WGS) entry which is preliminary data.</text>
</comment>
<dbReference type="EMBL" id="JBHRXP010000001">
    <property type="protein sequence ID" value="MFC3579265.1"/>
    <property type="molecule type" value="Genomic_DNA"/>
</dbReference>
<dbReference type="Pfam" id="PF03328">
    <property type="entry name" value="HpcH_HpaI"/>
    <property type="match status" value="1"/>
</dbReference>
<dbReference type="InterPro" id="IPR015813">
    <property type="entry name" value="Pyrv/PenolPyrv_kinase-like_dom"/>
</dbReference>
<keyword evidence="3" id="KW-0479">Metal-binding</keyword>
<dbReference type="PANTHER" id="PTHR32308:SF10">
    <property type="entry name" value="CITRATE LYASE SUBUNIT BETA"/>
    <property type="match status" value="1"/>
</dbReference>
<evidence type="ECO:0000256" key="4">
    <source>
        <dbReference type="ARBA" id="ARBA00022842"/>
    </source>
</evidence>
<comment type="cofactor">
    <cofactor evidence="1">
        <name>Mg(2+)</name>
        <dbReference type="ChEBI" id="CHEBI:18420"/>
    </cofactor>
</comment>
<dbReference type="PIRSF" id="PIRSF015582">
    <property type="entry name" value="Cit_lyase_B"/>
    <property type="match status" value="1"/>
</dbReference>